<feature type="domain" description="GFO/IDH/MocA-like oxidoreductase" evidence="4">
    <location>
        <begin position="183"/>
        <end position="311"/>
    </location>
</feature>
<sequence>MGVTGRDAGADSVGAGAVGGDAVGAGGSGSDAPGVRAAHVAEVAVVGVHGHGASHLRTVRALAAAGRARLAAVVDPRPVAGTGLTEPDADGAGPLVPPDARWYPSLDALLAAAPPDVVVLSTPIHTHLPLATAALRAGCDVLLEKPTVATLAEHAELVDVVRATGRRCQVGFQTFGSGAADELTRLVASGELGEVTTVGAVGTWVRPRAYYARAAWAGRRSLDGVPVVDGVVTNPLAHAVATALRVAGATRAEDVASVDVELFHAHPIEADDTSSVVVTTTNGRTVAAGLTLCAPERSLATVVVRGTQGEATLRYEADELDVRTARGARTIRTGRRDLLADLLDARLDPAVRLRCDVEATGAFMAVLEAVRTAPDPRAVPDALVTWVGAGQEAHPVVADVEAWCAAVAERGAGFGAVGAPWATALRPAAAP</sequence>
<evidence type="ECO:0000313" key="5">
    <source>
        <dbReference type="EMBL" id="QCB92536.1"/>
    </source>
</evidence>
<proteinExistence type="predicted"/>
<dbReference type="RefSeq" id="WP_135973520.1">
    <property type="nucleotide sequence ID" value="NZ_CP039291.1"/>
</dbReference>
<dbReference type="InterPro" id="IPR050463">
    <property type="entry name" value="Gfo/Idh/MocA_oxidrdct_glycsds"/>
</dbReference>
<evidence type="ECO:0000259" key="3">
    <source>
        <dbReference type="Pfam" id="PF01408"/>
    </source>
</evidence>
<dbReference type="SUPFAM" id="SSF55347">
    <property type="entry name" value="Glyceraldehyde-3-phosphate dehydrogenase-like, C-terminal domain"/>
    <property type="match status" value="1"/>
</dbReference>
<dbReference type="PANTHER" id="PTHR43818:SF11">
    <property type="entry name" value="BCDNA.GH03377"/>
    <property type="match status" value="1"/>
</dbReference>
<keyword evidence="2" id="KW-0520">NAD</keyword>
<dbReference type="PANTHER" id="PTHR43818">
    <property type="entry name" value="BCDNA.GH03377"/>
    <property type="match status" value="1"/>
</dbReference>
<dbReference type="Proteomes" id="UP000296469">
    <property type="component" value="Chromosome"/>
</dbReference>
<reference evidence="5 6" key="1">
    <citation type="submission" date="2019-04" db="EMBL/GenBank/DDBJ databases">
        <title>Isolation and identification of Cellulomonas shaoxiangyii sp. Nov. isolated from feces of the Tibetan antelopes (Pantholops hodgsonii) in the Qinghai-Tibet plateau of China.</title>
        <authorList>
            <person name="Tian Z."/>
        </authorList>
    </citation>
    <scope>NUCLEOTIDE SEQUENCE [LARGE SCALE GENOMIC DNA]</scope>
    <source>
        <strain evidence="5 6">Z28</strain>
    </source>
</reference>
<dbReference type="EMBL" id="CP039291">
    <property type="protein sequence ID" value="QCB92536.1"/>
    <property type="molecule type" value="Genomic_DNA"/>
</dbReference>
<evidence type="ECO:0000313" key="6">
    <source>
        <dbReference type="Proteomes" id="UP000296469"/>
    </source>
</evidence>
<dbReference type="SUPFAM" id="SSF51735">
    <property type="entry name" value="NAD(P)-binding Rossmann-fold domains"/>
    <property type="match status" value="1"/>
</dbReference>
<dbReference type="Pfam" id="PF22725">
    <property type="entry name" value="GFO_IDH_MocA_C3"/>
    <property type="match status" value="1"/>
</dbReference>
<name>A0A4P7SHF6_9CELL</name>
<evidence type="ECO:0000256" key="2">
    <source>
        <dbReference type="ARBA" id="ARBA00023027"/>
    </source>
</evidence>
<dbReference type="AlphaFoldDB" id="A0A4P7SHF6"/>
<dbReference type="InterPro" id="IPR055170">
    <property type="entry name" value="GFO_IDH_MocA-like_dom"/>
</dbReference>
<keyword evidence="1" id="KW-0560">Oxidoreductase</keyword>
<accession>A0A4P7SHF6</accession>
<dbReference type="InterPro" id="IPR036291">
    <property type="entry name" value="NAD(P)-bd_dom_sf"/>
</dbReference>
<feature type="domain" description="Gfo/Idh/MocA-like oxidoreductase N-terminal" evidence="3">
    <location>
        <begin position="43"/>
        <end position="172"/>
    </location>
</feature>
<gene>
    <name evidence="5" type="ORF">E5225_02180</name>
</gene>
<dbReference type="GO" id="GO:0000166">
    <property type="term" value="F:nucleotide binding"/>
    <property type="evidence" value="ECO:0007669"/>
    <property type="project" value="InterPro"/>
</dbReference>
<dbReference type="GO" id="GO:0016491">
    <property type="term" value="F:oxidoreductase activity"/>
    <property type="evidence" value="ECO:0007669"/>
    <property type="project" value="UniProtKB-KW"/>
</dbReference>
<dbReference type="Gene3D" id="3.30.360.10">
    <property type="entry name" value="Dihydrodipicolinate Reductase, domain 2"/>
    <property type="match status" value="1"/>
</dbReference>
<keyword evidence="6" id="KW-1185">Reference proteome</keyword>
<dbReference type="KEGG" id="celz:E5225_02180"/>
<protein>
    <submittedName>
        <fullName evidence="5">Gfo/Idh/MocA family oxidoreductase</fullName>
    </submittedName>
</protein>
<dbReference type="InterPro" id="IPR000683">
    <property type="entry name" value="Gfo/Idh/MocA-like_OxRdtase_N"/>
</dbReference>
<dbReference type="Pfam" id="PF01408">
    <property type="entry name" value="GFO_IDH_MocA"/>
    <property type="match status" value="1"/>
</dbReference>
<dbReference type="Gene3D" id="3.40.50.720">
    <property type="entry name" value="NAD(P)-binding Rossmann-like Domain"/>
    <property type="match status" value="1"/>
</dbReference>
<evidence type="ECO:0000259" key="4">
    <source>
        <dbReference type="Pfam" id="PF22725"/>
    </source>
</evidence>
<organism evidence="5 6">
    <name type="scientific">Cellulomonas shaoxiangyii</name>
    <dbReference type="NCBI Taxonomy" id="2566013"/>
    <lineage>
        <taxon>Bacteria</taxon>
        <taxon>Bacillati</taxon>
        <taxon>Actinomycetota</taxon>
        <taxon>Actinomycetes</taxon>
        <taxon>Micrococcales</taxon>
        <taxon>Cellulomonadaceae</taxon>
        <taxon>Cellulomonas</taxon>
    </lineage>
</organism>
<dbReference type="OrthoDB" id="9812981at2"/>
<evidence type="ECO:0000256" key="1">
    <source>
        <dbReference type="ARBA" id="ARBA00023002"/>
    </source>
</evidence>